<accession>A0A932I2X2</accession>
<dbReference type="InterPro" id="IPR013650">
    <property type="entry name" value="ATP-grasp_succ-CoA_synth-type"/>
</dbReference>
<dbReference type="PANTHER" id="PTHR11815:SF10">
    <property type="entry name" value="SUCCINATE--COA LIGASE [GDP-FORMING] SUBUNIT BETA, MITOCHONDRIAL"/>
    <property type="match status" value="1"/>
</dbReference>
<dbReference type="Gene3D" id="3.30.470.20">
    <property type="entry name" value="ATP-grasp fold, B domain"/>
    <property type="match status" value="1"/>
</dbReference>
<dbReference type="Gene3D" id="3.40.50.261">
    <property type="entry name" value="Succinyl-CoA synthetase domains"/>
    <property type="match status" value="1"/>
</dbReference>
<dbReference type="GO" id="GO:0006104">
    <property type="term" value="P:succinyl-CoA metabolic process"/>
    <property type="evidence" value="ECO:0007669"/>
    <property type="project" value="TreeGrafter"/>
</dbReference>
<dbReference type="InterPro" id="IPR016102">
    <property type="entry name" value="Succinyl-CoA_synth-like"/>
</dbReference>
<feature type="domain" description="ATP-grasp" evidence="4">
    <location>
        <begin position="10"/>
        <end position="55"/>
    </location>
</feature>
<evidence type="ECO:0000256" key="1">
    <source>
        <dbReference type="ARBA" id="ARBA00022598"/>
    </source>
</evidence>
<dbReference type="GO" id="GO:0006099">
    <property type="term" value="P:tricarboxylic acid cycle"/>
    <property type="evidence" value="ECO:0007669"/>
    <property type="project" value="InterPro"/>
</dbReference>
<dbReference type="InterPro" id="IPR013815">
    <property type="entry name" value="ATP_grasp_subdomain_1"/>
</dbReference>
<dbReference type="GO" id="GO:0005524">
    <property type="term" value="F:ATP binding"/>
    <property type="evidence" value="ECO:0007669"/>
    <property type="project" value="UniProtKB-UniRule"/>
</dbReference>
<keyword evidence="3" id="KW-0067">ATP-binding</keyword>
<evidence type="ECO:0000256" key="3">
    <source>
        <dbReference type="PROSITE-ProRule" id="PRU00409"/>
    </source>
</evidence>
<evidence type="ECO:0000259" key="4">
    <source>
        <dbReference type="PROSITE" id="PS50975"/>
    </source>
</evidence>
<evidence type="ECO:0000313" key="6">
    <source>
        <dbReference type="Proteomes" id="UP000782312"/>
    </source>
</evidence>
<dbReference type="GO" id="GO:0042709">
    <property type="term" value="C:succinate-CoA ligase complex"/>
    <property type="evidence" value="ECO:0007669"/>
    <property type="project" value="TreeGrafter"/>
</dbReference>
<protein>
    <submittedName>
        <fullName evidence="5">Acetate--CoA ligase family protein</fullName>
    </submittedName>
</protein>
<dbReference type="EMBL" id="JACPUR010000041">
    <property type="protein sequence ID" value="MBI3129698.1"/>
    <property type="molecule type" value="Genomic_DNA"/>
</dbReference>
<evidence type="ECO:0000256" key="2">
    <source>
        <dbReference type="ARBA" id="ARBA00022741"/>
    </source>
</evidence>
<dbReference type="Gene3D" id="3.30.1490.20">
    <property type="entry name" value="ATP-grasp fold, A domain"/>
    <property type="match status" value="1"/>
</dbReference>
<reference evidence="5" key="1">
    <citation type="submission" date="2020-07" db="EMBL/GenBank/DDBJ databases">
        <title>Huge and variable diversity of episymbiotic CPR bacteria and DPANN archaea in groundwater ecosystems.</title>
        <authorList>
            <person name="He C.Y."/>
            <person name="Keren R."/>
            <person name="Whittaker M."/>
            <person name="Farag I.F."/>
            <person name="Doudna J."/>
            <person name="Cate J.H.D."/>
            <person name="Banfield J.F."/>
        </authorList>
    </citation>
    <scope>NUCLEOTIDE SEQUENCE</scope>
    <source>
        <strain evidence="5">NC_groundwater_763_Ag_S-0.2um_68_21</strain>
    </source>
</reference>
<dbReference type="GO" id="GO:0046872">
    <property type="term" value="F:metal ion binding"/>
    <property type="evidence" value="ECO:0007669"/>
    <property type="project" value="InterPro"/>
</dbReference>
<dbReference type="PIRSF" id="PIRSF001554">
    <property type="entry name" value="SucCS_beta"/>
    <property type="match status" value="1"/>
</dbReference>
<dbReference type="Pfam" id="PF08442">
    <property type="entry name" value="ATP-grasp_2"/>
    <property type="match status" value="1"/>
</dbReference>
<dbReference type="PANTHER" id="PTHR11815">
    <property type="entry name" value="SUCCINYL-COA SYNTHETASE BETA CHAIN"/>
    <property type="match status" value="1"/>
</dbReference>
<dbReference type="InterPro" id="IPR011761">
    <property type="entry name" value="ATP-grasp"/>
</dbReference>
<proteinExistence type="predicted"/>
<dbReference type="SUPFAM" id="SSF56059">
    <property type="entry name" value="Glutathione synthetase ATP-binding domain-like"/>
    <property type="match status" value="1"/>
</dbReference>
<organism evidence="5 6">
    <name type="scientific">Tectimicrobiota bacterium</name>
    <dbReference type="NCBI Taxonomy" id="2528274"/>
    <lineage>
        <taxon>Bacteria</taxon>
        <taxon>Pseudomonadati</taxon>
        <taxon>Nitrospinota/Tectimicrobiota group</taxon>
        <taxon>Candidatus Tectimicrobiota</taxon>
    </lineage>
</organism>
<comment type="caution">
    <text evidence="5">The sequence shown here is derived from an EMBL/GenBank/DDBJ whole genome shotgun (WGS) entry which is preliminary data.</text>
</comment>
<gene>
    <name evidence="5" type="ORF">HYZ11_18990</name>
</gene>
<keyword evidence="2 3" id="KW-0547">Nucleotide-binding</keyword>
<name>A0A932I2X2_UNCTE</name>
<dbReference type="AlphaFoldDB" id="A0A932I2X2"/>
<keyword evidence="1 5" id="KW-0436">Ligase</keyword>
<evidence type="ECO:0000313" key="5">
    <source>
        <dbReference type="EMBL" id="MBI3129698.1"/>
    </source>
</evidence>
<dbReference type="GO" id="GO:0004775">
    <property type="term" value="F:succinate-CoA ligase (ADP-forming) activity"/>
    <property type="evidence" value="ECO:0007669"/>
    <property type="project" value="TreeGrafter"/>
</dbReference>
<sequence>MARLLEHDSLDLLRRHGVPVPSYLLAASAEEAASAVRRLGGRAVLKALVPVGKRGRAGAVKLAASPEHAHAEAARILGMTVRNFPVRRLLVMEALDMRRECFVSLTFDWRTKSPLLLFSAEGGMDVEEIAASRPDRLRELPIDIVDGLSYLDALDLAREGRLAGPQAEAAARAMCGLYAAFRASDGRLAEVNPLAVLGDGRMVAASCAFEVDDQALFRHPELEALLGEEQGNGWRPLTSLEKEVREIDAIDPHVGAIRFSEMEGDVGFMVSGGGYGLTSLEEFLRRGGRPACTFDITPGRYEEKMRRMVKAVLRKPGLKGLVLASNVSNFARVNVRVAGIVQGLKEAGLDYTRFPVVVRYAGPGAEEARRLIAEVPGVEWHEEDFSLEDVCRRIAKRAYGTGA</sequence>
<dbReference type="InterPro" id="IPR005809">
    <property type="entry name" value="Succ_CoA_ligase-like_bsu"/>
</dbReference>
<dbReference type="Proteomes" id="UP000782312">
    <property type="component" value="Unassembled WGS sequence"/>
</dbReference>
<dbReference type="SUPFAM" id="SSF52210">
    <property type="entry name" value="Succinyl-CoA synthetase domains"/>
    <property type="match status" value="1"/>
</dbReference>
<dbReference type="PROSITE" id="PS50975">
    <property type="entry name" value="ATP_GRASP"/>
    <property type="match status" value="1"/>
</dbReference>